<dbReference type="RefSeq" id="WP_369777088.1">
    <property type="nucleotide sequence ID" value="NZ_CP165727.1"/>
</dbReference>
<organism evidence="1">
    <name type="scientific">Streptomyces sp. R33</name>
    <dbReference type="NCBI Taxonomy" id="3238629"/>
    <lineage>
        <taxon>Bacteria</taxon>
        <taxon>Bacillati</taxon>
        <taxon>Actinomycetota</taxon>
        <taxon>Actinomycetes</taxon>
        <taxon>Kitasatosporales</taxon>
        <taxon>Streptomycetaceae</taxon>
        <taxon>Streptomyces</taxon>
    </lineage>
</organism>
<evidence type="ECO:0000313" key="1">
    <source>
        <dbReference type="EMBL" id="XDV62559.1"/>
    </source>
</evidence>
<gene>
    <name evidence="1" type="ORF">AB5J51_06230</name>
</gene>
<reference evidence="1" key="1">
    <citation type="submission" date="2024-08" db="EMBL/GenBank/DDBJ databases">
        <authorList>
            <person name="Yu S.T."/>
        </authorList>
    </citation>
    <scope>NUCLEOTIDE SEQUENCE</scope>
    <source>
        <strain evidence="1">R33</strain>
    </source>
</reference>
<dbReference type="AlphaFoldDB" id="A0AB39XZ74"/>
<accession>A0AB39XZ74</accession>
<name>A0AB39XZ74_9ACTN</name>
<dbReference type="EMBL" id="CP165727">
    <property type="protein sequence ID" value="XDV62559.1"/>
    <property type="molecule type" value="Genomic_DNA"/>
</dbReference>
<proteinExistence type="predicted"/>
<sequence>MKFFRSKSATSYDPHLPALTARQAEHLRELVHRHHADQGAQVTVTGDCVHAPQGTRALHNLAEFVRRADPRDWPRIVEQHFTALDNASRSTADAPDRTLRGAYLRLVPEDAIPPQAAPSFSYARRIAPGLLETLALDLPDAVRILDDQDVARIGLEALRTAGRANLVAEPVEYETTRMQSGGLLHIVSGESMFVASKALVLDELVRSVTGSPLPDDGALFTVPSRHHLVFHPLADHHVVDAVNDLAAFGLGAYQDNNPGPLSPRLYWWRQGAVTSLTQIDDATRSFSVVPPDELMAVMRRLHAANA</sequence>
<protein>
    <submittedName>
        <fullName evidence="1">Uncharacterized protein</fullName>
    </submittedName>
</protein>